<keyword evidence="2" id="KW-1185">Reference proteome</keyword>
<name>A0A2H1YH26_9FLAO</name>
<sequence length="398" mass="47410">MNTFKNIKEILTTLYREEKLLSEMFSKRKLLHYKKSYALDIVDDDESKINSLLELSVLRENDNCLEIDDVFLDFFEKILEVNEEINVSFIDENITEIKERIIYYLEVKNEKQKNNHLKFIKKTFRKIGNITLRNVIDIRRNIENTFKNEPNYKVKKLKLKSLDEKRNAIKKLIDKTLSLINTEELTFFEQAKDEELNQILIDLKYNLSDCAHNLIAIQKQIINFLNQIKNQGEFLEKLRKVKYLKDQFRIKSETDIAKILSLKNDVIFEKRIAEPLNLSIDFLRDDENAFTIIKKIALKNLDKIHYKPLIADSISDEYLENSIEQEVMINLEEIRNEFVGTSDNLFNFILNYDFSKKVDFNERVTIFCQVASQFELELKFENEYQQNNGIEYALIYPK</sequence>
<dbReference type="OrthoDB" id="9808975at2"/>
<dbReference type="RefSeq" id="WP_101917358.1">
    <property type="nucleotide sequence ID" value="NZ_OENF01000034.1"/>
</dbReference>
<accession>A0A2H1YH26</accession>
<evidence type="ECO:0000313" key="2">
    <source>
        <dbReference type="Proteomes" id="UP000234211"/>
    </source>
</evidence>
<protein>
    <submittedName>
        <fullName evidence="1">Uncharacterized protein</fullName>
    </submittedName>
</protein>
<dbReference type="EMBL" id="OENF01000034">
    <property type="protein sequence ID" value="SOS74822.1"/>
    <property type="molecule type" value="Genomic_DNA"/>
</dbReference>
<organism evidence="1 2">
    <name type="scientific">Tenacibaculum piscium</name>
    <dbReference type="NCBI Taxonomy" id="1458515"/>
    <lineage>
        <taxon>Bacteria</taxon>
        <taxon>Pseudomonadati</taxon>
        <taxon>Bacteroidota</taxon>
        <taxon>Flavobacteriia</taxon>
        <taxon>Flavobacteriales</taxon>
        <taxon>Flavobacteriaceae</taxon>
        <taxon>Tenacibaculum</taxon>
    </lineage>
</organism>
<proteinExistence type="predicted"/>
<gene>
    <name evidence="1" type="ORF">TNO020_40041</name>
</gene>
<reference evidence="2" key="1">
    <citation type="submission" date="2017-11" db="EMBL/GenBank/DDBJ databases">
        <authorList>
            <person name="Duchaud E."/>
        </authorList>
    </citation>
    <scope>NUCLEOTIDE SEQUENCE [LARGE SCALE GENOMIC DNA]</scope>
    <source>
        <strain evidence="2">Tenacibaculum sp. TNO020</strain>
    </source>
</reference>
<dbReference type="Proteomes" id="UP000234211">
    <property type="component" value="Unassembled WGS sequence"/>
</dbReference>
<dbReference type="AlphaFoldDB" id="A0A2H1YH26"/>
<evidence type="ECO:0000313" key="1">
    <source>
        <dbReference type="EMBL" id="SOS74822.1"/>
    </source>
</evidence>